<keyword evidence="7" id="KW-0675">Receptor</keyword>
<dbReference type="SUPFAM" id="SSF53850">
    <property type="entry name" value="Periplasmic binding protein-like II"/>
    <property type="match status" value="1"/>
</dbReference>
<feature type="chain" id="PRO_5035591658" description="Ionotropic glutamate receptor L-glutamate and glycine-binding domain-containing protein" evidence="11">
    <location>
        <begin position="18"/>
        <end position="98"/>
    </location>
</feature>
<dbReference type="OrthoDB" id="6511345at2759"/>
<keyword evidence="8" id="KW-0325">Glycoprotein</keyword>
<comment type="subcellular location">
    <subcellularLocation>
        <location evidence="1">Membrane</location>
        <topology evidence="1">Multi-pass membrane protein</topology>
    </subcellularLocation>
</comment>
<evidence type="ECO:0000256" key="7">
    <source>
        <dbReference type="ARBA" id="ARBA00023170"/>
    </source>
</evidence>
<keyword evidence="3" id="KW-0812">Transmembrane</keyword>
<feature type="domain" description="Ionotropic glutamate receptor L-glutamate and glycine-binding" evidence="12">
    <location>
        <begin position="32"/>
        <end position="94"/>
    </location>
</feature>
<evidence type="ECO:0000256" key="6">
    <source>
        <dbReference type="ARBA" id="ARBA00023136"/>
    </source>
</evidence>
<dbReference type="Pfam" id="PF10613">
    <property type="entry name" value="Lig_chan-Glu_bd"/>
    <property type="match status" value="1"/>
</dbReference>
<keyword evidence="2" id="KW-0813">Transport</keyword>
<evidence type="ECO:0000256" key="11">
    <source>
        <dbReference type="SAM" id="SignalP"/>
    </source>
</evidence>
<dbReference type="EMBL" id="OC858549">
    <property type="protein sequence ID" value="CAD7626603.1"/>
    <property type="molecule type" value="Genomic_DNA"/>
</dbReference>
<dbReference type="SMART" id="SM00918">
    <property type="entry name" value="Lig_chan-Glu_bd"/>
    <property type="match status" value="1"/>
</dbReference>
<gene>
    <name evidence="13" type="ORF">OSB1V03_LOCUS7036</name>
</gene>
<keyword evidence="9" id="KW-1071">Ligand-gated ion channel</keyword>
<keyword evidence="11" id="KW-0732">Signal</keyword>
<dbReference type="GO" id="GO:0015276">
    <property type="term" value="F:ligand-gated monoatomic ion channel activity"/>
    <property type="evidence" value="ECO:0007669"/>
    <property type="project" value="InterPro"/>
</dbReference>
<organism evidence="13">
    <name type="scientific">Medioppia subpectinata</name>
    <dbReference type="NCBI Taxonomy" id="1979941"/>
    <lineage>
        <taxon>Eukaryota</taxon>
        <taxon>Metazoa</taxon>
        <taxon>Ecdysozoa</taxon>
        <taxon>Arthropoda</taxon>
        <taxon>Chelicerata</taxon>
        <taxon>Arachnida</taxon>
        <taxon>Acari</taxon>
        <taxon>Acariformes</taxon>
        <taxon>Sarcoptiformes</taxon>
        <taxon>Oribatida</taxon>
        <taxon>Brachypylina</taxon>
        <taxon>Oppioidea</taxon>
        <taxon>Oppiidae</taxon>
        <taxon>Medioppia</taxon>
    </lineage>
</organism>
<dbReference type="GO" id="GO:0016020">
    <property type="term" value="C:membrane"/>
    <property type="evidence" value="ECO:0007669"/>
    <property type="project" value="UniProtKB-SubCell"/>
</dbReference>
<evidence type="ECO:0000313" key="14">
    <source>
        <dbReference type="Proteomes" id="UP000759131"/>
    </source>
</evidence>
<dbReference type="Gene3D" id="3.40.190.10">
    <property type="entry name" value="Periplasmic binding protein-like II"/>
    <property type="match status" value="1"/>
</dbReference>
<keyword evidence="6" id="KW-0472">Membrane</keyword>
<evidence type="ECO:0000256" key="9">
    <source>
        <dbReference type="ARBA" id="ARBA00023286"/>
    </source>
</evidence>
<protein>
    <recommendedName>
        <fullName evidence="12">Ionotropic glutamate receptor L-glutamate and glycine-binding domain-containing protein</fullName>
    </recommendedName>
</protein>
<evidence type="ECO:0000259" key="12">
    <source>
        <dbReference type="SMART" id="SM00918"/>
    </source>
</evidence>
<dbReference type="Proteomes" id="UP000759131">
    <property type="component" value="Unassembled WGS sequence"/>
</dbReference>
<evidence type="ECO:0000256" key="1">
    <source>
        <dbReference type="ARBA" id="ARBA00004141"/>
    </source>
</evidence>
<evidence type="ECO:0000256" key="4">
    <source>
        <dbReference type="ARBA" id="ARBA00022989"/>
    </source>
</evidence>
<dbReference type="EMBL" id="CAJPIZ010003974">
    <property type="protein sequence ID" value="CAG2107033.1"/>
    <property type="molecule type" value="Genomic_DNA"/>
</dbReference>
<evidence type="ECO:0000256" key="10">
    <source>
        <dbReference type="ARBA" id="ARBA00023303"/>
    </source>
</evidence>
<evidence type="ECO:0000256" key="8">
    <source>
        <dbReference type="ARBA" id="ARBA00023180"/>
    </source>
</evidence>
<dbReference type="AlphaFoldDB" id="A0A7R9KPD4"/>
<reference evidence="13" key="1">
    <citation type="submission" date="2020-11" db="EMBL/GenBank/DDBJ databases">
        <authorList>
            <person name="Tran Van P."/>
        </authorList>
    </citation>
    <scope>NUCLEOTIDE SEQUENCE</scope>
</reference>
<keyword evidence="5" id="KW-0406">Ion transport</keyword>
<keyword evidence="10" id="KW-0407">Ion channel</keyword>
<evidence type="ECO:0000256" key="2">
    <source>
        <dbReference type="ARBA" id="ARBA00022448"/>
    </source>
</evidence>
<evidence type="ECO:0000313" key="13">
    <source>
        <dbReference type="EMBL" id="CAD7626603.1"/>
    </source>
</evidence>
<evidence type="ECO:0000256" key="3">
    <source>
        <dbReference type="ARBA" id="ARBA00022692"/>
    </source>
</evidence>
<evidence type="ECO:0000256" key="5">
    <source>
        <dbReference type="ARBA" id="ARBA00023065"/>
    </source>
</evidence>
<keyword evidence="4" id="KW-1133">Transmembrane helix</keyword>
<sequence length="98" mass="11135">MCLFYYSIFLLILLIHANNCLILKGVTISNWPFVERYQDRNGNIAYDGYAIELIDKISKSAGFDYELYEAPDGKYGVYDPQTGRIDGAIGEVLTKLEL</sequence>
<name>A0A7R9KPD4_9ACAR</name>
<proteinExistence type="predicted"/>
<dbReference type="InterPro" id="IPR019594">
    <property type="entry name" value="Glu/Gly-bd"/>
</dbReference>
<accession>A0A7R9KPD4</accession>
<keyword evidence="14" id="KW-1185">Reference proteome</keyword>
<feature type="signal peptide" evidence="11">
    <location>
        <begin position="1"/>
        <end position="17"/>
    </location>
</feature>